<name>A0A4R3HPA7_PAULE</name>
<evidence type="ECO:0000259" key="3">
    <source>
        <dbReference type="Pfam" id="PF07992"/>
    </source>
</evidence>
<evidence type="ECO:0000256" key="1">
    <source>
        <dbReference type="ARBA" id="ARBA00022630"/>
    </source>
</evidence>
<dbReference type="Pfam" id="PF07992">
    <property type="entry name" value="Pyr_redox_2"/>
    <property type="match status" value="1"/>
</dbReference>
<dbReference type="PRINTS" id="PR00368">
    <property type="entry name" value="FADPNR"/>
</dbReference>
<dbReference type="PANTHER" id="PTHR48105">
    <property type="entry name" value="THIOREDOXIN REDUCTASE 1-RELATED-RELATED"/>
    <property type="match status" value="1"/>
</dbReference>
<keyword evidence="5" id="KW-1185">Reference proteome</keyword>
<reference evidence="4 5" key="1">
    <citation type="submission" date="2019-03" db="EMBL/GenBank/DDBJ databases">
        <title>Genomic Encyclopedia of Type Strains, Phase IV (KMG-IV): sequencing the most valuable type-strain genomes for metagenomic binning, comparative biology and taxonomic classification.</title>
        <authorList>
            <person name="Goeker M."/>
        </authorList>
    </citation>
    <scope>NUCLEOTIDE SEQUENCE [LARGE SCALE GENOMIC DNA]</scope>
    <source>
        <strain evidence="4 5">DSM 7445</strain>
    </source>
</reference>
<dbReference type="PRINTS" id="PR00469">
    <property type="entry name" value="PNDRDTASEII"/>
</dbReference>
<dbReference type="Gene3D" id="3.50.50.60">
    <property type="entry name" value="FAD/NAD(P)-binding domain"/>
    <property type="match status" value="2"/>
</dbReference>
<keyword evidence="2" id="KW-0560">Oxidoreductase</keyword>
<organism evidence="4 5">
    <name type="scientific">Paucimonas lemoignei</name>
    <name type="common">Pseudomonas lemoignei</name>
    <dbReference type="NCBI Taxonomy" id="29443"/>
    <lineage>
        <taxon>Bacteria</taxon>
        <taxon>Pseudomonadati</taxon>
        <taxon>Pseudomonadota</taxon>
        <taxon>Betaproteobacteria</taxon>
        <taxon>Burkholderiales</taxon>
        <taxon>Burkholderiaceae</taxon>
        <taxon>Paucimonas</taxon>
    </lineage>
</organism>
<dbReference type="OrthoDB" id="109585at2"/>
<accession>A0A4R3HPA7</accession>
<dbReference type="RefSeq" id="WP_132260459.1">
    <property type="nucleotide sequence ID" value="NZ_SLZQ01000021.1"/>
</dbReference>
<dbReference type="SUPFAM" id="SSF51905">
    <property type="entry name" value="FAD/NAD(P)-binding domain"/>
    <property type="match status" value="1"/>
</dbReference>
<dbReference type="GO" id="GO:0016491">
    <property type="term" value="F:oxidoreductase activity"/>
    <property type="evidence" value="ECO:0007669"/>
    <property type="project" value="UniProtKB-KW"/>
</dbReference>
<comment type="caution">
    <text evidence="4">The sequence shown here is derived from an EMBL/GenBank/DDBJ whole genome shotgun (WGS) entry which is preliminary data.</text>
</comment>
<evidence type="ECO:0000313" key="4">
    <source>
        <dbReference type="EMBL" id="TCS32594.1"/>
    </source>
</evidence>
<dbReference type="InterPro" id="IPR036188">
    <property type="entry name" value="FAD/NAD-bd_sf"/>
</dbReference>
<dbReference type="InterPro" id="IPR023753">
    <property type="entry name" value="FAD/NAD-binding_dom"/>
</dbReference>
<dbReference type="Proteomes" id="UP000295382">
    <property type="component" value="Unassembled WGS sequence"/>
</dbReference>
<keyword evidence="1" id="KW-0285">Flavoprotein</keyword>
<dbReference type="AlphaFoldDB" id="A0A4R3HPA7"/>
<evidence type="ECO:0000313" key="5">
    <source>
        <dbReference type="Proteomes" id="UP000295382"/>
    </source>
</evidence>
<dbReference type="EMBL" id="SLZQ01000021">
    <property type="protein sequence ID" value="TCS32594.1"/>
    <property type="molecule type" value="Genomic_DNA"/>
</dbReference>
<proteinExistence type="predicted"/>
<protein>
    <submittedName>
        <fullName evidence="4">Thioredoxin reductase (NADPH)</fullName>
    </submittedName>
</protein>
<gene>
    <name evidence="4" type="ORF">EDC30_12118</name>
</gene>
<sequence length="423" mass="45970">MQEQSEAGQSPLVKVCGRRGAAEGYAIRDFLYRCDIPFEWIELDSDEAARSVAKVQSLKDSRLPVCIFPDGSRLECPTIRQIIEKLGWFSTPSRTEYDVAIYGAGPAGLSAAVYGAADGLKTVLVERWALGGQAGSTSRIENYLGFPEGISGADLFARARDQAVKFGVEILLGRKGVRAEFQPGKGTGYLEDGTRIVAHASICATGVEYRRLGLPNEDRFLGAGVYYGAGASEATLTRDEDIYIVGGGNSAGQAAMHFAQFARRICIVIRNDSLKSTLSQYLIDRICSTRNIFVLPRTEVVALHGGEVLEEITLADRNGNREYKVPTRWLFVCIGGVPQTDWATEVGIERDSAGYLLTGPDLLHGRERPANWQLDRDPYHLETSVPGVFAAGDVRHGSVKRCASAVGEGAMAIALVHRYLSNC</sequence>
<dbReference type="InterPro" id="IPR050097">
    <property type="entry name" value="Ferredoxin-NADP_redctase_2"/>
</dbReference>
<evidence type="ECO:0000256" key="2">
    <source>
        <dbReference type="ARBA" id="ARBA00023002"/>
    </source>
</evidence>
<feature type="domain" description="FAD/NAD(P)-binding" evidence="3">
    <location>
        <begin position="97"/>
        <end position="409"/>
    </location>
</feature>